<evidence type="ECO:0000313" key="7">
    <source>
        <dbReference type="EMBL" id="PWS32645.1"/>
    </source>
</evidence>
<dbReference type="InterPro" id="IPR006103">
    <property type="entry name" value="Glyco_hydro_2_cat"/>
</dbReference>
<dbReference type="PANTHER" id="PTHR22990">
    <property type="entry name" value="F-BOX ONLY PROTEIN"/>
    <property type="match status" value="1"/>
</dbReference>
<evidence type="ECO:0000256" key="1">
    <source>
        <dbReference type="ARBA" id="ARBA00022737"/>
    </source>
</evidence>
<dbReference type="PANTHER" id="PTHR22990:SF15">
    <property type="entry name" value="F-BOX ONLY PROTEIN 10"/>
    <property type="match status" value="1"/>
</dbReference>
<evidence type="ECO:0000313" key="8">
    <source>
        <dbReference type="Proteomes" id="UP000245391"/>
    </source>
</evidence>
<dbReference type="SUPFAM" id="SSF51445">
    <property type="entry name" value="(Trans)glycosidases"/>
    <property type="match status" value="1"/>
</dbReference>
<feature type="compositionally biased region" description="Polar residues" evidence="2">
    <location>
        <begin position="145"/>
        <end position="156"/>
    </location>
</feature>
<dbReference type="RefSeq" id="WP_109928817.1">
    <property type="nucleotide sequence ID" value="NZ_QGNY01000002.1"/>
</dbReference>
<sequence>MKVKDWKVRTITRTLALVLISQLTYAQQWSEQKANNWYAKLPWLAGCNYTPAYAINQLEFWQQDTFNPDAIEREMTFAENTGFNTMRVFLHDLAWKQDPEEFKGRINQFLNICAKHKIKPSLVFFDDCWNENAAIGKQPEPKPGTHNSGWLRSPSKQIHDDPSEWGYLKEYVQDILRTFKNDERILLWDLYNEPGNSGYENSSLPLVKAVFSWAREINPSQPLTVVMFEIVPTVAKYSLEHSDVISYHNYGNAKNHQGMIDSLKNYNRPLFCTEYMARPLGSTFMSILPMLKAQKIAAINWGFVDGKTQTKYQWGEVIADGSDPDLWFHDVLRKDGTPYLKQEVELIKQLTGKKGKPASPRYFNYQVSKAGSLKTIKAAATLASPGDTITVHGGVYREYVDPKTGGTAENRRIVYRVAKNEKVIIKGSEIIKDWKKSGPFWQATLPDSFFGKYNPYREEIKGDWFDDKGWKQHTGAVYLNGKWLMECRNKIELSAMPNHWYAEADKDSTRIWANFGGADPRKELTEINVRKSCFYPAKTAINYITVSGFTISQAATNWSPPTAEQIGAIGTNWSKGWIIENCDIGYSKCAGITLGKYSDQYDNTSANSAAGYIETVKRAIDHGWNKSAVGGHIVRNNTISFCEQAGIVGSLGCAYSLIENNTIHDIHMQRLFSGAEQAAIKFHGAVDVIIKNNKIFHNNRGIWLDWMAQGARISANLLYDHDDWDTYFEVDHGPILLDNNIMLSANSQRIWSQGVAYVHNLIAGKFEVWPYDNRETPLLAPHGTEITGFKDNPSGDVQLYHNIFSGENCITESFGATKLRSKMNGNLYLNGAKKASIDKNGLSLHDPVDIRLNRDSSLVDISFPSLAITLKLQLLNSDFLGKTAITNQSFSSPDGKPIPFDVDFFGKKRTGQILPGPYTKYKHTK</sequence>
<feature type="domain" description="Right handed beta helix" evidence="5">
    <location>
        <begin position="632"/>
        <end position="722"/>
    </location>
</feature>
<name>A0A317F1K0_9SPHI</name>
<dbReference type="InterPro" id="IPR051550">
    <property type="entry name" value="SCF-Subunits/Alg-Epimerases"/>
</dbReference>
<dbReference type="AlphaFoldDB" id="A0A317F1K0"/>
<dbReference type="InterPro" id="IPR012334">
    <property type="entry name" value="Pectin_lyas_fold"/>
</dbReference>
<feature type="region of interest" description="Disordered" evidence="2">
    <location>
        <begin position="136"/>
        <end position="157"/>
    </location>
</feature>
<feature type="signal peptide" evidence="3">
    <location>
        <begin position="1"/>
        <end position="26"/>
    </location>
</feature>
<evidence type="ECO:0000259" key="4">
    <source>
        <dbReference type="Pfam" id="PF02836"/>
    </source>
</evidence>
<dbReference type="Pfam" id="PF13229">
    <property type="entry name" value="Beta_helix"/>
    <property type="match status" value="1"/>
</dbReference>
<feature type="domain" description="Glycoside hydrolase family 2 catalytic" evidence="4">
    <location>
        <begin position="156"/>
        <end position="282"/>
    </location>
</feature>
<dbReference type="Proteomes" id="UP000245391">
    <property type="component" value="Unassembled WGS sequence"/>
</dbReference>
<dbReference type="SUPFAM" id="SSF51126">
    <property type="entry name" value="Pectin lyase-like"/>
    <property type="match status" value="1"/>
</dbReference>
<dbReference type="Gene3D" id="3.20.20.80">
    <property type="entry name" value="Glycosidases"/>
    <property type="match status" value="1"/>
</dbReference>
<accession>A0A317F1K0</accession>
<dbReference type="EMBL" id="QGNY01000002">
    <property type="protein sequence ID" value="PWS32645.1"/>
    <property type="molecule type" value="Genomic_DNA"/>
</dbReference>
<evidence type="ECO:0000256" key="2">
    <source>
        <dbReference type="SAM" id="MobiDB-lite"/>
    </source>
</evidence>
<dbReference type="InterPro" id="IPR011050">
    <property type="entry name" value="Pectin_lyase_fold/virulence"/>
</dbReference>
<keyword evidence="3" id="KW-0732">Signal</keyword>
<comment type="caution">
    <text evidence="7">The sequence shown here is derived from an EMBL/GenBank/DDBJ whole genome shotgun (WGS) entry which is preliminary data.</text>
</comment>
<dbReference type="Pfam" id="PF21258">
    <property type="entry name" value="Glyco_hydro_120_ins"/>
    <property type="match status" value="2"/>
</dbReference>
<organism evidence="7 8">
    <name type="scientific">Pedobacter paludis</name>
    <dbReference type="NCBI Taxonomy" id="2203212"/>
    <lineage>
        <taxon>Bacteria</taxon>
        <taxon>Pseudomonadati</taxon>
        <taxon>Bacteroidota</taxon>
        <taxon>Sphingobacteriia</taxon>
        <taxon>Sphingobacteriales</taxon>
        <taxon>Sphingobacteriaceae</taxon>
        <taxon>Pedobacter</taxon>
    </lineage>
</organism>
<proteinExistence type="predicted"/>
<feature type="domain" description="Glycoside hydrolase 120 insertion" evidence="6">
    <location>
        <begin position="497"/>
        <end position="527"/>
    </location>
</feature>
<evidence type="ECO:0000256" key="3">
    <source>
        <dbReference type="SAM" id="SignalP"/>
    </source>
</evidence>
<dbReference type="InterPro" id="IPR039448">
    <property type="entry name" value="Beta_helix"/>
</dbReference>
<dbReference type="GO" id="GO:0004553">
    <property type="term" value="F:hydrolase activity, hydrolyzing O-glycosyl compounds"/>
    <property type="evidence" value="ECO:0007669"/>
    <property type="project" value="InterPro"/>
</dbReference>
<dbReference type="InterPro" id="IPR017853">
    <property type="entry name" value="GH"/>
</dbReference>
<keyword evidence="8" id="KW-1185">Reference proteome</keyword>
<dbReference type="Pfam" id="PF02836">
    <property type="entry name" value="Glyco_hydro_2_C"/>
    <property type="match status" value="1"/>
</dbReference>
<dbReference type="GO" id="GO:0005975">
    <property type="term" value="P:carbohydrate metabolic process"/>
    <property type="evidence" value="ECO:0007669"/>
    <property type="project" value="InterPro"/>
</dbReference>
<evidence type="ECO:0008006" key="9">
    <source>
        <dbReference type="Google" id="ProtNLM"/>
    </source>
</evidence>
<dbReference type="OrthoDB" id="9767990at2"/>
<keyword evidence="1" id="KW-0677">Repeat</keyword>
<evidence type="ECO:0000259" key="5">
    <source>
        <dbReference type="Pfam" id="PF13229"/>
    </source>
</evidence>
<feature type="chain" id="PRO_5016343841" description="Right handed beta helix domain-containing protein" evidence="3">
    <location>
        <begin position="27"/>
        <end position="925"/>
    </location>
</feature>
<reference evidence="8" key="1">
    <citation type="submission" date="2018-05" db="EMBL/GenBank/DDBJ databases">
        <title>Pedobacter paludis sp. nov., isolated from wetland soil.</title>
        <authorList>
            <person name="Zhang Y."/>
        </authorList>
    </citation>
    <scope>NUCLEOTIDE SEQUENCE [LARGE SCALE GENOMIC DNA]</scope>
    <source>
        <strain evidence="8">R-8</strain>
    </source>
</reference>
<evidence type="ECO:0000259" key="6">
    <source>
        <dbReference type="Pfam" id="PF21258"/>
    </source>
</evidence>
<dbReference type="Gene3D" id="2.160.20.10">
    <property type="entry name" value="Single-stranded right-handed beta-helix, Pectin lyase-like"/>
    <property type="match status" value="2"/>
</dbReference>
<feature type="domain" description="Glycoside hydrolase 120 insertion" evidence="6">
    <location>
        <begin position="431"/>
        <end position="492"/>
    </location>
</feature>
<protein>
    <recommendedName>
        <fullName evidence="9">Right handed beta helix domain-containing protein</fullName>
    </recommendedName>
</protein>
<gene>
    <name evidence="7" type="ORF">DF947_06120</name>
</gene>
<dbReference type="InterPro" id="IPR049169">
    <property type="entry name" value="Glyco_hydro_120_ins"/>
</dbReference>